<accession>A0A6B0UAF2</accession>
<dbReference type="EMBL" id="GIFC01004014">
    <property type="protein sequence ID" value="MXU86097.1"/>
    <property type="molecule type" value="Transcribed_RNA"/>
</dbReference>
<protein>
    <submittedName>
        <fullName evidence="1">Putative secreted protein</fullName>
    </submittedName>
</protein>
<name>A0A6B0UAF2_IXORI</name>
<dbReference type="AlphaFoldDB" id="A0A6B0UAF2"/>
<sequence length="89" mass="9764">MQLWALGGVSALGGVMARPTRRYCPPRSKRFIEAMASLAPTLVSYSMKPYSLCLPGVDEGTSLQVLILPNASNTLWMSASVRSWWTEAM</sequence>
<proteinExistence type="predicted"/>
<reference evidence="1" key="1">
    <citation type="submission" date="2019-12" db="EMBL/GenBank/DDBJ databases">
        <title>An insight into the sialome of adult female Ixodes ricinus ticks feeding for 6 days.</title>
        <authorList>
            <person name="Perner J."/>
            <person name="Ribeiro J.M.C."/>
        </authorList>
    </citation>
    <scope>NUCLEOTIDE SEQUENCE</scope>
    <source>
        <strain evidence="1">Semi-engorged</strain>
        <tissue evidence="1">Salivary glands</tissue>
    </source>
</reference>
<organism evidence="1">
    <name type="scientific">Ixodes ricinus</name>
    <name type="common">Common tick</name>
    <name type="synonym">Acarus ricinus</name>
    <dbReference type="NCBI Taxonomy" id="34613"/>
    <lineage>
        <taxon>Eukaryota</taxon>
        <taxon>Metazoa</taxon>
        <taxon>Ecdysozoa</taxon>
        <taxon>Arthropoda</taxon>
        <taxon>Chelicerata</taxon>
        <taxon>Arachnida</taxon>
        <taxon>Acari</taxon>
        <taxon>Parasitiformes</taxon>
        <taxon>Ixodida</taxon>
        <taxon>Ixodoidea</taxon>
        <taxon>Ixodidae</taxon>
        <taxon>Ixodinae</taxon>
        <taxon>Ixodes</taxon>
    </lineage>
</organism>
<evidence type="ECO:0000313" key="1">
    <source>
        <dbReference type="EMBL" id="MXU86097.1"/>
    </source>
</evidence>